<dbReference type="SMART" id="SM00368">
    <property type="entry name" value="LRR_RI"/>
    <property type="match status" value="7"/>
</dbReference>
<feature type="region of interest" description="Disordered" evidence="1">
    <location>
        <begin position="33"/>
        <end position="54"/>
    </location>
</feature>
<feature type="compositionally biased region" description="Polar residues" evidence="1">
    <location>
        <begin position="36"/>
        <end position="46"/>
    </location>
</feature>
<dbReference type="Gene3D" id="3.80.10.10">
    <property type="entry name" value="Ribonuclease Inhibitor"/>
    <property type="match status" value="2"/>
</dbReference>
<dbReference type="InterPro" id="IPR032675">
    <property type="entry name" value="LRR_dom_sf"/>
</dbReference>
<accession>A0A814ACY7</accession>
<dbReference type="InterPro" id="IPR001611">
    <property type="entry name" value="Leu-rich_rpt"/>
</dbReference>
<dbReference type="InterPro" id="IPR052394">
    <property type="entry name" value="LRR-containing"/>
</dbReference>
<organism evidence="2 3">
    <name type="scientific">Adineta ricciae</name>
    <name type="common">Rotifer</name>
    <dbReference type="NCBI Taxonomy" id="249248"/>
    <lineage>
        <taxon>Eukaryota</taxon>
        <taxon>Metazoa</taxon>
        <taxon>Spiralia</taxon>
        <taxon>Gnathifera</taxon>
        <taxon>Rotifera</taxon>
        <taxon>Eurotatoria</taxon>
        <taxon>Bdelloidea</taxon>
        <taxon>Adinetida</taxon>
        <taxon>Adinetidae</taxon>
        <taxon>Adineta</taxon>
    </lineage>
</organism>
<name>A0A814ACY7_ADIRI</name>
<dbReference type="SUPFAM" id="SSF52047">
    <property type="entry name" value="RNI-like"/>
    <property type="match status" value="1"/>
</dbReference>
<dbReference type="Proteomes" id="UP000663852">
    <property type="component" value="Unassembled WGS sequence"/>
</dbReference>
<dbReference type="AlphaFoldDB" id="A0A814ACY7"/>
<evidence type="ECO:0000256" key="1">
    <source>
        <dbReference type="SAM" id="MobiDB-lite"/>
    </source>
</evidence>
<dbReference type="PANTHER" id="PTHR24114">
    <property type="entry name" value="LEUCINE RICH REPEAT FAMILY PROTEIN"/>
    <property type="match status" value="1"/>
</dbReference>
<dbReference type="OrthoDB" id="76105at2759"/>
<dbReference type="Pfam" id="PF13516">
    <property type="entry name" value="LRR_6"/>
    <property type="match status" value="2"/>
</dbReference>
<comment type="caution">
    <text evidence="2">The sequence shown here is derived from an EMBL/GenBank/DDBJ whole genome shotgun (WGS) entry which is preliminary data.</text>
</comment>
<dbReference type="PANTHER" id="PTHR24114:SF2">
    <property type="entry name" value="F-BOX DOMAIN-CONTAINING PROTEIN-RELATED"/>
    <property type="match status" value="1"/>
</dbReference>
<gene>
    <name evidence="2" type="ORF">EDS130_LOCUS10383</name>
</gene>
<reference evidence="2" key="1">
    <citation type="submission" date="2021-02" db="EMBL/GenBank/DDBJ databases">
        <authorList>
            <person name="Nowell W R."/>
        </authorList>
    </citation>
    <scope>NUCLEOTIDE SEQUENCE</scope>
</reference>
<sequence length="415" mass="46708">MTSATTNVFDRPELLDNQTRLILSAHVKPKRLVRSATRSAGPSSTHFDSDLPMASSFTPEINDDSHEDMQLSVQNTLNYDTDIEQEEEPKKDFSCKGLYLDQCHRHGVIPSTYFLRHIDNKSLTIRYSGLKPINIKVMIPSLKMNANITKLDLRDNGLGSNGATYIAQLIEDNGFITELNLADNDIGLQGCIALCSVLRSNRTVRTLYLDGNRFHDECAPHFAELFVHNDYIKYLNLNKNYFENETTGRLFGQALAENQTMEEFSLAWNRLRSKSCTYLIKSLASNACLTTFDLSWNGAGVLTAKAILEFFKINSTLEIFRLDNNQLNTECATYIGQGLAHNETVKVLTLNGNPLESSGCYAVLRSLMKHPNSQLQILDLRGIIVNKDFIELTSEISTILPHLTVKLGRERECTI</sequence>
<protein>
    <submittedName>
        <fullName evidence="2">Uncharacterized protein</fullName>
    </submittedName>
</protein>
<dbReference type="EMBL" id="CAJNOJ010000036">
    <property type="protein sequence ID" value="CAF0913254.1"/>
    <property type="molecule type" value="Genomic_DNA"/>
</dbReference>
<proteinExistence type="predicted"/>
<evidence type="ECO:0000313" key="2">
    <source>
        <dbReference type="EMBL" id="CAF0913254.1"/>
    </source>
</evidence>
<evidence type="ECO:0000313" key="3">
    <source>
        <dbReference type="Proteomes" id="UP000663852"/>
    </source>
</evidence>